<dbReference type="EMBL" id="BKCJ010585823">
    <property type="protein sequence ID" value="GFB25291.1"/>
    <property type="molecule type" value="Genomic_DNA"/>
</dbReference>
<organism evidence="3">
    <name type="scientific">Tanacetum cinerariifolium</name>
    <name type="common">Dalmatian daisy</name>
    <name type="synonym">Chrysanthemum cinerariifolium</name>
    <dbReference type="NCBI Taxonomy" id="118510"/>
    <lineage>
        <taxon>Eukaryota</taxon>
        <taxon>Viridiplantae</taxon>
        <taxon>Streptophyta</taxon>
        <taxon>Embryophyta</taxon>
        <taxon>Tracheophyta</taxon>
        <taxon>Spermatophyta</taxon>
        <taxon>Magnoliopsida</taxon>
        <taxon>eudicotyledons</taxon>
        <taxon>Gunneridae</taxon>
        <taxon>Pentapetalae</taxon>
        <taxon>asterids</taxon>
        <taxon>campanulids</taxon>
        <taxon>Asterales</taxon>
        <taxon>Asteraceae</taxon>
        <taxon>Asteroideae</taxon>
        <taxon>Anthemideae</taxon>
        <taxon>Anthemidinae</taxon>
        <taxon>Tanacetum</taxon>
    </lineage>
</organism>
<dbReference type="AlphaFoldDB" id="A0A699LAV9"/>
<comment type="caution">
    <text evidence="3">The sequence shown here is derived from an EMBL/GenBank/DDBJ whole genome shotgun (WGS) entry which is preliminary data.</text>
</comment>
<reference evidence="3" key="1">
    <citation type="journal article" date="2019" name="Sci. Rep.">
        <title>Draft genome of Tanacetum cinerariifolium, the natural source of mosquito coil.</title>
        <authorList>
            <person name="Yamashiro T."/>
            <person name="Shiraishi A."/>
            <person name="Satake H."/>
            <person name="Nakayama K."/>
        </authorList>
    </citation>
    <scope>NUCLEOTIDE SEQUENCE</scope>
</reference>
<dbReference type="Pfam" id="PF03107">
    <property type="entry name" value="C1_2"/>
    <property type="match status" value="1"/>
</dbReference>
<dbReference type="InterPro" id="IPR046349">
    <property type="entry name" value="C1-like_sf"/>
</dbReference>
<dbReference type="PANTHER" id="PTHR32410">
    <property type="entry name" value="CYSTEINE/HISTIDINE-RICH C1 DOMAIN FAMILY PROTEIN"/>
    <property type="match status" value="1"/>
</dbReference>
<evidence type="ECO:0000259" key="2">
    <source>
        <dbReference type="Pfam" id="PF03107"/>
    </source>
</evidence>
<gene>
    <name evidence="3" type="ORF">Tci_697262</name>
</gene>
<protein>
    <submittedName>
        <fullName evidence="3">C1-like protein</fullName>
    </submittedName>
</protein>
<dbReference type="InterPro" id="IPR004146">
    <property type="entry name" value="DC1"/>
</dbReference>
<feature type="domain" description="DC1" evidence="2">
    <location>
        <begin position="18"/>
        <end position="67"/>
    </location>
</feature>
<dbReference type="PANTHER" id="PTHR32410:SF216">
    <property type="entry name" value="PHORBOL-ESTER_DAG-TYPE DOMAIN-CONTAINING PROTEIN"/>
    <property type="match status" value="1"/>
</dbReference>
<keyword evidence="1" id="KW-0677">Repeat</keyword>
<sequence length="195" mass="23133">MYCAMRSPQSLAHRYCKGHEIPLTYPPVEDHPEDFYCDICEEEMNPNLPLYHCQKCKYRNSFHLDCISRNDYYANVWSEGTETVSYHKHPPLTFVRRKKTPNGYNTTPVVDKTDKYEKLIIDRKVFLVDDEGKPLKKFAYPDDQDSEDEMESVNNDMTRLMASERVGFGTNSLLKQWMDTYRNADYDYDPYEKDM</sequence>
<dbReference type="SUPFAM" id="SSF57889">
    <property type="entry name" value="Cysteine-rich domain"/>
    <property type="match status" value="1"/>
</dbReference>
<accession>A0A699LAV9</accession>
<proteinExistence type="predicted"/>
<evidence type="ECO:0000313" key="3">
    <source>
        <dbReference type="EMBL" id="GFB25291.1"/>
    </source>
</evidence>
<evidence type="ECO:0000256" key="1">
    <source>
        <dbReference type="ARBA" id="ARBA00022737"/>
    </source>
</evidence>
<dbReference type="InterPro" id="IPR053192">
    <property type="entry name" value="Vacuole_Formation_Reg"/>
</dbReference>
<name>A0A699LAV9_TANCI</name>